<organism evidence="8 9">
    <name type="scientific">Candidatus Nealsonbacteria bacterium CG15_BIG_FIL_POST_REV_8_21_14_020_37_12</name>
    <dbReference type="NCBI Taxonomy" id="1974716"/>
    <lineage>
        <taxon>Bacteria</taxon>
        <taxon>Candidatus Nealsoniibacteriota</taxon>
    </lineage>
</organism>
<dbReference type="GO" id="GO:0005737">
    <property type="term" value="C:cytoplasm"/>
    <property type="evidence" value="ECO:0007669"/>
    <property type="project" value="UniProtKB-SubCell"/>
</dbReference>
<evidence type="ECO:0000256" key="4">
    <source>
        <dbReference type="HAMAP-Rule" id="MF_00909"/>
    </source>
</evidence>
<comment type="caution">
    <text evidence="8">The sequence shown here is derived from an EMBL/GenBank/DDBJ whole genome shotgun (WGS) entry which is preliminary data.</text>
</comment>
<dbReference type="AlphaFoldDB" id="A0A2M7H1A7"/>
<gene>
    <name evidence="4" type="primary">ftsZ</name>
    <name evidence="8" type="ORF">COW25_01750</name>
</gene>
<evidence type="ECO:0000256" key="3">
    <source>
        <dbReference type="ARBA" id="ARBA00023134"/>
    </source>
</evidence>
<dbReference type="InterPro" id="IPR008280">
    <property type="entry name" value="Tub_FtsZ_C"/>
</dbReference>
<keyword evidence="4" id="KW-0963">Cytoplasm</keyword>
<sequence>MTTKIKVVGIGGSGGNAVSRMKKSKIAGPELIAINTDYQDLKKIKADLKLRIGREITQGLGTGMNPEIGRKAAEEQRDEIAAILRGADMIFLTGGLGGGSFTGAAPVVAEISRNLGILTIAICTIPFSFEGNYRRKIALAGKEKLRERVDALIIIKNDKLLENLDSKIPLLNAFWLCDDILREGVRGISDLIMRPGIVNIDFASIKTILKDSGTCLFGMGRAAGEKRAEKAAKTALDSPLLDILPKGAKGVLFNVSGGKDISLSVIEEIGRILTQEINPQAKVLFGVVEDEKLRKGELKVTVIVTGF</sequence>
<dbReference type="GO" id="GO:0051258">
    <property type="term" value="P:protein polymerization"/>
    <property type="evidence" value="ECO:0007669"/>
    <property type="project" value="UniProtKB-UniRule"/>
</dbReference>
<dbReference type="InterPro" id="IPR000158">
    <property type="entry name" value="Cell_div_FtsZ"/>
</dbReference>
<reference evidence="9" key="1">
    <citation type="submission" date="2017-09" db="EMBL/GenBank/DDBJ databases">
        <title>Depth-based differentiation of microbial function through sediment-hosted aquifers and enrichment of novel symbionts in the deep terrestrial subsurface.</title>
        <authorList>
            <person name="Probst A.J."/>
            <person name="Ladd B."/>
            <person name="Jarett J.K."/>
            <person name="Geller-Mcgrath D.E."/>
            <person name="Sieber C.M.K."/>
            <person name="Emerson J.B."/>
            <person name="Anantharaman K."/>
            <person name="Thomas B.C."/>
            <person name="Malmstrom R."/>
            <person name="Stieglmeier M."/>
            <person name="Klingl A."/>
            <person name="Woyke T."/>
            <person name="Ryan C.M."/>
            <person name="Banfield J.F."/>
        </authorList>
    </citation>
    <scope>NUCLEOTIDE SEQUENCE [LARGE SCALE GENOMIC DNA]</scope>
</reference>
<evidence type="ECO:0000256" key="1">
    <source>
        <dbReference type="ARBA" id="ARBA00009690"/>
    </source>
</evidence>
<dbReference type="SMART" id="SM00864">
    <property type="entry name" value="Tubulin"/>
    <property type="match status" value="1"/>
</dbReference>
<keyword evidence="4" id="KW-0131">Cell cycle</keyword>
<evidence type="ECO:0000313" key="8">
    <source>
        <dbReference type="EMBL" id="PIW34908.1"/>
    </source>
</evidence>
<keyword evidence="4" id="KW-0717">Septation</keyword>
<feature type="binding site" evidence="4">
    <location>
        <position position="134"/>
    </location>
    <ligand>
        <name>GTP</name>
        <dbReference type="ChEBI" id="CHEBI:37565"/>
    </ligand>
</feature>
<evidence type="ECO:0000256" key="5">
    <source>
        <dbReference type="NCBIfam" id="TIGR00065"/>
    </source>
</evidence>
<evidence type="ECO:0000259" key="7">
    <source>
        <dbReference type="SMART" id="SM00865"/>
    </source>
</evidence>
<feature type="binding site" evidence="4">
    <location>
        <position position="130"/>
    </location>
    <ligand>
        <name>GTP</name>
        <dbReference type="ChEBI" id="CHEBI:37565"/>
    </ligand>
</feature>
<protein>
    <recommendedName>
        <fullName evidence="4 5">Cell division protein FtsZ</fullName>
    </recommendedName>
</protein>
<dbReference type="PRINTS" id="PR00423">
    <property type="entry name" value="CELLDVISFTSZ"/>
</dbReference>
<dbReference type="InterPro" id="IPR018316">
    <property type="entry name" value="Tubulin/FtsZ_2-layer-sand-dom"/>
</dbReference>
<dbReference type="CDD" id="cd02201">
    <property type="entry name" value="FtsZ_type1"/>
    <property type="match status" value="1"/>
</dbReference>
<comment type="subunit">
    <text evidence="4">Homodimer. Polymerizes to form a dynamic ring structure in a strictly GTP-dependent manner. Interacts directly with several other division proteins.</text>
</comment>
<dbReference type="SUPFAM" id="SSF52490">
    <property type="entry name" value="Tubulin nucleotide-binding domain-like"/>
    <property type="match status" value="1"/>
</dbReference>
<dbReference type="Proteomes" id="UP000230215">
    <property type="component" value="Unassembled WGS sequence"/>
</dbReference>
<dbReference type="PANTHER" id="PTHR30314:SF3">
    <property type="entry name" value="MITOCHONDRIAL DIVISION PROTEIN FSZA"/>
    <property type="match status" value="1"/>
</dbReference>
<evidence type="ECO:0000313" key="9">
    <source>
        <dbReference type="Proteomes" id="UP000230215"/>
    </source>
</evidence>
<name>A0A2M7H1A7_9BACT</name>
<dbReference type="SMART" id="SM00865">
    <property type="entry name" value="Tubulin_C"/>
    <property type="match status" value="1"/>
</dbReference>
<dbReference type="HAMAP" id="MF_00909">
    <property type="entry name" value="FtsZ"/>
    <property type="match status" value="1"/>
</dbReference>
<evidence type="ECO:0000259" key="6">
    <source>
        <dbReference type="SMART" id="SM00864"/>
    </source>
</evidence>
<comment type="caution">
    <text evidence="4">Lacks conserved residue(s) required for the propagation of feature annotation.</text>
</comment>
<dbReference type="FunFam" id="3.40.50.1440:FF:000001">
    <property type="entry name" value="Cell division protein FtsZ"/>
    <property type="match status" value="1"/>
</dbReference>
<keyword evidence="3 4" id="KW-0342">GTP-binding</keyword>
<dbReference type="PANTHER" id="PTHR30314">
    <property type="entry name" value="CELL DIVISION PROTEIN FTSZ-RELATED"/>
    <property type="match status" value="1"/>
</dbReference>
<dbReference type="NCBIfam" id="TIGR00065">
    <property type="entry name" value="ftsZ"/>
    <property type="match status" value="1"/>
</dbReference>
<dbReference type="GO" id="GO:0000917">
    <property type="term" value="P:division septum assembly"/>
    <property type="evidence" value="ECO:0007669"/>
    <property type="project" value="UniProtKB-KW"/>
</dbReference>
<comment type="subcellular location">
    <subcellularLocation>
        <location evidence="4">Cytoplasm</location>
    </subcellularLocation>
    <text evidence="4">Assembles at midcell at the inner surface of the cytoplasmic membrane.</text>
</comment>
<dbReference type="GO" id="GO:0003924">
    <property type="term" value="F:GTPase activity"/>
    <property type="evidence" value="ECO:0007669"/>
    <property type="project" value="UniProtKB-UniRule"/>
</dbReference>
<dbReference type="GO" id="GO:0005525">
    <property type="term" value="F:GTP binding"/>
    <property type="evidence" value="ECO:0007669"/>
    <property type="project" value="UniProtKB-UniRule"/>
</dbReference>
<dbReference type="GO" id="GO:0032153">
    <property type="term" value="C:cell division site"/>
    <property type="evidence" value="ECO:0007669"/>
    <property type="project" value="UniProtKB-UniRule"/>
</dbReference>
<proteinExistence type="inferred from homology"/>
<dbReference type="EMBL" id="PFGB01000057">
    <property type="protein sequence ID" value="PIW34908.1"/>
    <property type="molecule type" value="Genomic_DNA"/>
</dbReference>
<dbReference type="InterPro" id="IPR045061">
    <property type="entry name" value="FtsZ/CetZ"/>
</dbReference>
<accession>A0A2M7H1A7</accession>
<dbReference type="Gene3D" id="3.40.50.1440">
    <property type="entry name" value="Tubulin/FtsZ, GTPase domain"/>
    <property type="match status" value="1"/>
</dbReference>
<feature type="domain" description="Tubulin/FtsZ 2-layer sandwich" evidence="7">
    <location>
        <begin position="198"/>
        <end position="307"/>
    </location>
</feature>
<feature type="binding site" evidence="4">
    <location>
        <position position="178"/>
    </location>
    <ligand>
        <name>GTP</name>
        <dbReference type="ChEBI" id="CHEBI:37565"/>
    </ligand>
</feature>
<comment type="similarity">
    <text evidence="1 4">Belongs to the FtsZ family.</text>
</comment>
<dbReference type="Pfam" id="PF00091">
    <property type="entry name" value="Tubulin"/>
    <property type="match status" value="1"/>
</dbReference>
<dbReference type="SUPFAM" id="SSF55307">
    <property type="entry name" value="Tubulin C-terminal domain-like"/>
    <property type="match status" value="1"/>
</dbReference>
<dbReference type="GO" id="GO:0043093">
    <property type="term" value="P:FtsZ-dependent cytokinesis"/>
    <property type="evidence" value="ECO:0007669"/>
    <property type="project" value="UniProtKB-UniRule"/>
</dbReference>
<comment type="function">
    <text evidence="4">Essential cell division protein that forms a contractile ring structure (Z ring) at the future cell division site. The regulation of the ring assembly controls the timing and the location of cell division. One of the functions of the FtsZ ring is to recruit other cell division proteins to the septum to produce a new cell wall between the dividing cells. Binds GTP and shows GTPase activity.</text>
</comment>
<dbReference type="Pfam" id="PF12327">
    <property type="entry name" value="FtsZ_C"/>
    <property type="match status" value="1"/>
</dbReference>
<dbReference type="InterPro" id="IPR036525">
    <property type="entry name" value="Tubulin/FtsZ_GTPase_sf"/>
</dbReference>
<keyword evidence="4 8" id="KW-0132">Cell division</keyword>
<dbReference type="InterPro" id="IPR024757">
    <property type="entry name" value="FtsZ_C"/>
</dbReference>
<evidence type="ECO:0000256" key="2">
    <source>
        <dbReference type="ARBA" id="ARBA00022741"/>
    </source>
</evidence>
<feature type="domain" description="Tubulin/FtsZ GTPase" evidence="6">
    <location>
        <begin position="4"/>
        <end position="196"/>
    </location>
</feature>
<keyword evidence="2 4" id="KW-0547">Nucleotide-binding</keyword>
<dbReference type="InterPro" id="IPR003008">
    <property type="entry name" value="Tubulin_FtsZ_GTPase"/>
</dbReference>